<feature type="chain" id="PRO_5040508306" evidence="1">
    <location>
        <begin position="21"/>
        <end position="240"/>
    </location>
</feature>
<organism evidence="2 3">
    <name type="scientific">Hymenoscyphus albidus</name>
    <dbReference type="NCBI Taxonomy" id="595503"/>
    <lineage>
        <taxon>Eukaryota</taxon>
        <taxon>Fungi</taxon>
        <taxon>Dikarya</taxon>
        <taxon>Ascomycota</taxon>
        <taxon>Pezizomycotina</taxon>
        <taxon>Leotiomycetes</taxon>
        <taxon>Helotiales</taxon>
        <taxon>Helotiaceae</taxon>
        <taxon>Hymenoscyphus</taxon>
    </lineage>
</organism>
<gene>
    <name evidence="2" type="ORF">HYALB_00013482</name>
</gene>
<dbReference type="AlphaFoldDB" id="A0A9N9LVX2"/>
<dbReference type="OrthoDB" id="3565018at2759"/>
<dbReference type="PANTHER" id="PTHR35186:SF4">
    <property type="entry name" value="PRION-INHIBITION AND PROPAGATION HELO DOMAIN-CONTAINING PROTEIN"/>
    <property type="match status" value="1"/>
</dbReference>
<comment type="caution">
    <text evidence="2">The sequence shown here is derived from an EMBL/GenBank/DDBJ whole genome shotgun (WGS) entry which is preliminary data.</text>
</comment>
<name>A0A9N9LVX2_9HELO</name>
<protein>
    <submittedName>
        <fullName evidence="2">Uncharacterized protein</fullName>
    </submittedName>
</protein>
<sequence>MSGIEIAGLALGAFPLLISAAEHYREGFEPLRRWKRFRSEFLMFINAVDIEKNIFDATLEEFLISADVPHEELQLFMTDPNYVGWHSEDLVEVLRSRLGPSYLVFMSTIKTLNETMVDLQDMLLLKNGESLKTGGLARDGASKWDYQFKRISHSFSNEGKKKVKSLESTNRKLRELLTVKEKLQTGRGTRTREEIKWGNIFECIRRHASSVHMALRKGWNCSCEISHNTALRLERRHDGG</sequence>
<keyword evidence="1" id="KW-0732">Signal</keyword>
<keyword evidence="3" id="KW-1185">Reference proteome</keyword>
<evidence type="ECO:0000313" key="2">
    <source>
        <dbReference type="EMBL" id="CAG8980080.1"/>
    </source>
</evidence>
<evidence type="ECO:0000313" key="3">
    <source>
        <dbReference type="Proteomes" id="UP000701801"/>
    </source>
</evidence>
<reference evidence="2" key="1">
    <citation type="submission" date="2021-07" db="EMBL/GenBank/DDBJ databases">
        <authorList>
            <person name="Durling M."/>
        </authorList>
    </citation>
    <scope>NUCLEOTIDE SEQUENCE</scope>
</reference>
<accession>A0A9N9LVX2</accession>
<proteinExistence type="predicted"/>
<evidence type="ECO:0000256" key="1">
    <source>
        <dbReference type="SAM" id="SignalP"/>
    </source>
</evidence>
<dbReference type="PANTHER" id="PTHR35186">
    <property type="entry name" value="ANK_REP_REGION DOMAIN-CONTAINING PROTEIN"/>
    <property type="match status" value="1"/>
</dbReference>
<feature type="signal peptide" evidence="1">
    <location>
        <begin position="1"/>
        <end position="20"/>
    </location>
</feature>
<dbReference type="Proteomes" id="UP000701801">
    <property type="component" value="Unassembled WGS sequence"/>
</dbReference>
<dbReference type="EMBL" id="CAJVRM010000355">
    <property type="protein sequence ID" value="CAG8980080.1"/>
    <property type="molecule type" value="Genomic_DNA"/>
</dbReference>